<organism evidence="2 3">
    <name type="scientific">Marinoscillum luteum</name>
    <dbReference type="NCBI Taxonomy" id="861051"/>
    <lineage>
        <taxon>Bacteria</taxon>
        <taxon>Pseudomonadati</taxon>
        <taxon>Bacteroidota</taxon>
        <taxon>Cytophagia</taxon>
        <taxon>Cytophagales</taxon>
        <taxon>Reichenbachiellaceae</taxon>
        <taxon>Marinoscillum</taxon>
    </lineage>
</organism>
<comment type="caution">
    <text evidence="2">The sequence shown here is derived from an EMBL/GenBank/DDBJ whole genome shotgun (WGS) entry which is preliminary data.</text>
</comment>
<feature type="signal peptide" evidence="1">
    <location>
        <begin position="1"/>
        <end position="23"/>
    </location>
</feature>
<feature type="chain" id="PRO_5046363003" evidence="1">
    <location>
        <begin position="24"/>
        <end position="162"/>
    </location>
</feature>
<dbReference type="EMBL" id="JBIPKE010000019">
    <property type="protein sequence ID" value="MFH6985336.1"/>
    <property type="molecule type" value="Genomic_DNA"/>
</dbReference>
<gene>
    <name evidence="2" type="ORF">ACHKAR_17920</name>
</gene>
<keyword evidence="1" id="KW-0732">Signal</keyword>
<sequence length="162" mass="17439">MNLKNVVPRLFMIVLLAATGCLSSCKDDISGFDLEKDPLKGKIGGEEWQYAAGSANVNNSSYYLEGLIVGESTQDPCAIRVSSKLHLSIKIPGRKGSYNINSSLNSEATIIFNLPNGVKRFTATGGFVEVVAVGSQQLIGYMSADFDDDNTVQGSFLLEFCN</sequence>
<evidence type="ECO:0000256" key="1">
    <source>
        <dbReference type="SAM" id="SignalP"/>
    </source>
</evidence>
<dbReference type="Proteomes" id="UP001610063">
    <property type="component" value="Unassembled WGS sequence"/>
</dbReference>
<reference evidence="2 3" key="1">
    <citation type="journal article" date="2013" name="Int. J. Syst. Evol. Microbiol.">
        <title>Marinoscillum luteum sp. nov., isolated from marine sediment.</title>
        <authorList>
            <person name="Cha I.T."/>
            <person name="Park S.J."/>
            <person name="Kim S.J."/>
            <person name="Kim J.G."/>
            <person name="Jung M.Y."/>
            <person name="Shin K.S."/>
            <person name="Kwon K.K."/>
            <person name="Yang S.H."/>
            <person name="Seo Y.S."/>
            <person name="Rhee S.K."/>
        </authorList>
    </citation>
    <scope>NUCLEOTIDE SEQUENCE [LARGE SCALE GENOMIC DNA]</scope>
    <source>
        <strain evidence="2 3">KCTC 23939</strain>
    </source>
</reference>
<protein>
    <submittedName>
        <fullName evidence="2">Uncharacterized protein</fullName>
    </submittedName>
</protein>
<keyword evidence="3" id="KW-1185">Reference proteome</keyword>
<evidence type="ECO:0000313" key="3">
    <source>
        <dbReference type="Proteomes" id="UP001610063"/>
    </source>
</evidence>
<proteinExistence type="predicted"/>
<evidence type="ECO:0000313" key="2">
    <source>
        <dbReference type="EMBL" id="MFH6985336.1"/>
    </source>
</evidence>
<dbReference type="PROSITE" id="PS51257">
    <property type="entry name" value="PROKAR_LIPOPROTEIN"/>
    <property type="match status" value="1"/>
</dbReference>
<accession>A0ABW7NCJ2</accession>
<name>A0ABW7NCJ2_9BACT</name>